<dbReference type="SUPFAM" id="SSF159594">
    <property type="entry name" value="XCC0632-like"/>
    <property type="match status" value="1"/>
</dbReference>
<sequence length="214" mass="22830">MTLRKTLLALAAATALTACGSIGGPKIAIKVYDPETQVRVDPSWPQVDWSLTVGTTAGIEALDSVRIAVRPTPHELQAYKGAAWADTAPDLLRAALVEAFEDSGKIAAVGRWGGGTGGERSDFSLVLEVRAFETDYGRGAPEAVIEVQARLNHRRGEGFATRRFRQAVAGTSPQIPDMVAAFGEALSALSTDVVGWTLTEGEKLRNEERGTRNP</sequence>
<proteinExistence type="predicted"/>
<dbReference type="PROSITE" id="PS51257">
    <property type="entry name" value="PROKAR_LIPOPROTEIN"/>
    <property type="match status" value="1"/>
</dbReference>
<dbReference type="EMBL" id="AWXU01000021">
    <property type="protein sequence ID" value="KFN50206.1"/>
    <property type="molecule type" value="Genomic_DNA"/>
</dbReference>
<name>A0A091BEN4_9GAMM</name>
<feature type="domain" description="ABC-type transport auxiliary lipoprotein component" evidence="2">
    <location>
        <begin position="34"/>
        <end position="193"/>
    </location>
</feature>
<evidence type="ECO:0000313" key="3">
    <source>
        <dbReference type="EMBL" id="KFN50206.1"/>
    </source>
</evidence>
<accession>A0A091BEN4</accession>
<dbReference type="InterPro" id="IPR005586">
    <property type="entry name" value="ABC_trans_aux"/>
</dbReference>
<dbReference type="AlphaFoldDB" id="A0A091BEN4"/>
<dbReference type="eggNOG" id="COG3218">
    <property type="taxonomic scope" value="Bacteria"/>
</dbReference>
<protein>
    <recommendedName>
        <fullName evidence="2">ABC-type transport auxiliary lipoprotein component domain-containing protein</fullName>
    </recommendedName>
</protein>
<organism evidence="3 4">
    <name type="scientific">Arenimonas composti TR7-09 = DSM 18010</name>
    <dbReference type="NCBI Taxonomy" id="1121013"/>
    <lineage>
        <taxon>Bacteria</taxon>
        <taxon>Pseudomonadati</taxon>
        <taxon>Pseudomonadota</taxon>
        <taxon>Gammaproteobacteria</taxon>
        <taxon>Lysobacterales</taxon>
        <taxon>Lysobacteraceae</taxon>
        <taxon>Arenimonas</taxon>
    </lineage>
</organism>
<evidence type="ECO:0000256" key="1">
    <source>
        <dbReference type="SAM" id="SignalP"/>
    </source>
</evidence>
<evidence type="ECO:0000259" key="2">
    <source>
        <dbReference type="Pfam" id="PF03886"/>
    </source>
</evidence>
<dbReference type="Proteomes" id="UP000029391">
    <property type="component" value="Unassembled WGS sequence"/>
</dbReference>
<dbReference type="Pfam" id="PF03886">
    <property type="entry name" value="ABC_trans_aux"/>
    <property type="match status" value="1"/>
</dbReference>
<gene>
    <name evidence="3" type="ORF">P873_07565</name>
</gene>
<feature type="chain" id="PRO_5001869724" description="ABC-type transport auxiliary lipoprotein component domain-containing protein" evidence="1">
    <location>
        <begin position="21"/>
        <end position="214"/>
    </location>
</feature>
<dbReference type="Gene3D" id="3.40.50.10610">
    <property type="entry name" value="ABC-type transport auxiliary lipoprotein component"/>
    <property type="match status" value="1"/>
</dbReference>
<reference evidence="3 4" key="1">
    <citation type="submission" date="2013-09" db="EMBL/GenBank/DDBJ databases">
        <title>Genome sequencing of Arenimonas composti.</title>
        <authorList>
            <person name="Chen F."/>
            <person name="Wang G."/>
        </authorList>
    </citation>
    <scope>NUCLEOTIDE SEQUENCE [LARGE SCALE GENOMIC DNA]</scope>
    <source>
        <strain evidence="3 4">TR7-09</strain>
    </source>
</reference>
<dbReference type="STRING" id="1121013.GCA_000426365_01710"/>
<keyword evidence="1" id="KW-0732">Signal</keyword>
<feature type="signal peptide" evidence="1">
    <location>
        <begin position="1"/>
        <end position="20"/>
    </location>
</feature>
<comment type="caution">
    <text evidence="3">The sequence shown here is derived from an EMBL/GenBank/DDBJ whole genome shotgun (WGS) entry which is preliminary data.</text>
</comment>
<keyword evidence="4" id="KW-1185">Reference proteome</keyword>
<dbReference type="RefSeq" id="WP_026816966.1">
    <property type="nucleotide sequence ID" value="NZ_AUFF01000003.1"/>
</dbReference>
<evidence type="ECO:0000313" key="4">
    <source>
        <dbReference type="Proteomes" id="UP000029391"/>
    </source>
</evidence>
<dbReference type="OrthoDB" id="5795476at2"/>